<dbReference type="InterPro" id="IPR036388">
    <property type="entry name" value="WH-like_DNA-bd_sf"/>
</dbReference>
<dbReference type="EMBL" id="BMPI01000055">
    <property type="protein sequence ID" value="GGM67099.1"/>
    <property type="molecule type" value="Genomic_DNA"/>
</dbReference>
<dbReference type="NCBIfam" id="NF033788">
    <property type="entry name" value="HTH_metalloreg"/>
    <property type="match status" value="1"/>
</dbReference>
<keyword evidence="1" id="KW-0805">Transcription regulation</keyword>
<name>A0A917X505_9ACTN</name>
<dbReference type="GO" id="GO:0003677">
    <property type="term" value="F:DNA binding"/>
    <property type="evidence" value="ECO:0007669"/>
    <property type="project" value="UniProtKB-KW"/>
</dbReference>
<dbReference type="Gene3D" id="1.10.10.10">
    <property type="entry name" value="Winged helix-like DNA-binding domain superfamily/Winged helix DNA-binding domain"/>
    <property type="match status" value="1"/>
</dbReference>
<dbReference type="PANTHER" id="PTHR43132">
    <property type="entry name" value="ARSENICAL RESISTANCE OPERON REPRESSOR ARSR-RELATED"/>
    <property type="match status" value="1"/>
</dbReference>
<evidence type="ECO:0000256" key="4">
    <source>
        <dbReference type="SAM" id="MobiDB-lite"/>
    </source>
</evidence>
<organism evidence="6 7">
    <name type="scientific">Dactylosporangium sucinum</name>
    <dbReference type="NCBI Taxonomy" id="1424081"/>
    <lineage>
        <taxon>Bacteria</taxon>
        <taxon>Bacillati</taxon>
        <taxon>Actinomycetota</taxon>
        <taxon>Actinomycetes</taxon>
        <taxon>Micromonosporales</taxon>
        <taxon>Micromonosporaceae</taxon>
        <taxon>Dactylosporangium</taxon>
    </lineage>
</organism>
<keyword evidence="3" id="KW-0804">Transcription</keyword>
<keyword evidence="7" id="KW-1185">Reference proteome</keyword>
<gene>
    <name evidence="6" type="primary">arsR</name>
    <name evidence="6" type="ORF">GCM10007977_080960</name>
</gene>
<protein>
    <submittedName>
        <fullName evidence="6">Transcriptional regulator</fullName>
    </submittedName>
</protein>
<dbReference type="InterPro" id="IPR001845">
    <property type="entry name" value="HTH_ArsR_DNA-bd_dom"/>
</dbReference>
<dbReference type="AlphaFoldDB" id="A0A917X505"/>
<dbReference type="SMART" id="SM00418">
    <property type="entry name" value="HTH_ARSR"/>
    <property type="match status" value="1"/>
</dbReference>
<dbReference type="GO" id="GO:0003700">
    <property type="term" value="F:DNA-binding transcription factor activity"/>
    <property type="evidence" value="ECO:0007669"/>
    <property type="project" value="InterPro"/>
</dbReference>
<dbReference type="InterPro" id="IPR036390">
    <property type="entry name" value="WH_DNA-bd_sf"/>
</dbReference>
<feature type="region of interest" description="Disordered" evidence="4">
    <location>
        <begin position="116"/>
        <end position="151"/>
    </location>
</feature>
<evidence type="ECO:0000256" key="3">
    <source>
        <dbReference type="ARBA" id="ARBA00023163"/>
    </source>
</evidence>
<evidence type="ECO:0000256" key="2">
    <source>
        <dbReference type="ARBA" id="ARBA00023125"/>
    </source>
</evidence>
<dbReference type="PRINTS" id="PR00778">
    <property type="entry name" value="HTHARSR"/>
</dbReference>
<keyword evidence="2" id="KW-0238">DNA-binding</keyword>
<evidence type="ECO:0000259" key="5">
    <source>
        <dbReference type="PROSITE" id="PS50987"/>
    </source>
</evidence>
<evidence type="ECO:0000313" key="7">
    <source>
        <dbReference type="Proteomes" id="UP000642070"/>
    </source>
</evidence>
<accession>A0A917X505</accession>
<evidence type="ECO:0000313" key="6">
    <source>
        <dbReference type="EMBL" id="GGM67099.1"/>
    </source>
</evidence>
<proteinExistence type="predicted"/>
<dbReference type="PANTHER" id="PTHR43132:SF8">
    <property type="entry name" value="HTH-TYPE TRANSCRIPTIONAL REGULATOR KMTR"/>
    <property type="match status" value="1"/>
</dbReference>
<dbReference type="Pfam" id="PF01022">
    <property type="entry name" value="HTH_5"/>
    <property type="match status" value="1"/>
</dbReference>
<dbReference type="CDD" id="cd00090">
    <property type="entry name" value="HTH_ARSR"/>
    <property type="match status" value="1"/>
</dbReference>
<evidence type="ECO:0000256" key="1">
    <source>
        <dbReference type="ARBA" id="ARBA00023015"/>
    </source>
</evidence>
<dbReference type="PROSITE" id="PS50987">
    <property type="entry name" value="HTH_ARSR_2"/>
    <property type="match status" value="1"/>
</dbReference>
<dbReference type="InterPro" id="IPR051011">
    <property type="entry name" value="Metal_resp_trans_reg"/>
</dbReference>
<dbReference type="SUPFAM" id="SSF46785">
    <property type="entry name" value="Winged helix' DNA-binding domain"/>
    <property type="match status" value="1"/>
</dbReference>
<dbReference type="InterPro" id="IPR011991">
    <property type="entry name" value="ArsR-like_HTH"/>
</dbReference>
<dbReference type="Proteomes" id="UP000642070">
    <property type="component" value="Unassembled WGS sequence"/>
</dbReference>
<reference evidence="6" key="1">
    <citation type="journal article" date="2014" name="Int. J. Syst. Evol. Microbiol.">
        <title>Complete genome sequence of Corynebacterium casei LMG S-19264T (=DSM 44701T), isolated from a smear-ripened cheese.</title>
        <authorList>
            <consortium name="US DOE Joint Genome Institute (JGI-PGF)"/>
            <person name="Walter F."/>
            <person name="Albersmeier A."/>
            <person name="Kalinowski J."/>
            <person name="Ruckert C."/>
        </authorList>
    </citation>
    <scope>NUCLEOTIDE SEQUENCE</scope>
    <source>
        <strain evidence="6">JCM 19831</strain>
    </source>
</reference>
<comment type="caution">
    <text evidence="6">The sequence shown here is derived from an EMBL/GenBank/DDBJ whole genome shotgun (WGS) entry which is preliminary data.</text>
</comment>
<feature type="domain" description="HTH arsR-type" evidence="5">
    <location>
        <begin position="21"/>
        <end position="115"/>
    </location>
</feature>
<reference evidence="6" key="2">
    <citation type="submission" date="2020-09" db="EMBL/GenBank/DDBJ databases">
        <authorList>
            <person name="Sun Q."/>
            <person name="Ohkuma M."/>
        </authorList>
    </citation>
    <scope>NUCLEOTIDE SEQUENCE</scope>
    <source>
        <strain evidence="6">JCM 19831</strain>
    </source>
</reference>
<sequence>MILRFGYPGLVHTSLPDFQMPNDEQVHLAAEGFRLLADPTRIKILWALLQGESSVACLAELVGAAPTAVSQHLAKLRLAGLVRGRREGTFVHYSAADTHVRALLAEALFHADHTDRNLPDHGMAETAHTHLPHPPARSAGQHELAAPATGG</sequence>